<dbReference type="Proteomes" id="UP000053201">
    <property type="component" value="Unassembled WGS sequence"/>
</dbReference>
<feature type="compositionally biased region" description="Polar residues" evidence="1">
    <location>
        <begin position="83"/>
        <end position="138"/>
    </location>
</feature>
<proteinExistence type="predicted"/>
<dbReference type="AlphaFoldDB" id="A0A0L0H6E0"/>
<dbReference type="VEuPathDB" id="FungiDB:SPPG_07993"/>
<feature type="region of interest" description="Disordered" evidence="1">
    <location>
        <begin position="433"/>
        <end position="482"/>
    </location>
</feature>
<dbReference type="eggNOG" id="ENOG502RY1H">
    <property type="taxonomic scope" value="Eukaryota"/>
</dbReference>
<dbReference type="RefSeq" id="XP_016604827.1">
    <property type="nucleotide sequence ID" value="XM_016756146.1"/>
</dbReference>
<feature type="compositionally biased region" description="Low complexity" evidence="1">
    <location>
        <begin position="452"/>
        <end position="473"/>
    </location>
</feature>
<dbReference type="OrthoDB" id="2129662at2759"/>
<dbReference type="OMA" id="ALFINAM"/>
<accession>A0A0L0H6E0</accession>
<reference evidence="2 3" key="1">
    <citation type="submission" date="2009-08" db="EMBL/GenBank/DDBJ databases">
        <title>The Genome Sequence of Spizellomyces punctatus strain DAOM BR117.</title>
        <authorList>
            <consortium name="The Broad Institute Genome Sequencing Platform"/>
            <person name="Russ C."/>
            <person name="Cuomo C."/>
            <person name="Shea T."/>
            <person name="Young S.K."/>
            <person name="Zeng Q."/>
            <person name="Koehrsen M."/>
            <person name="Haas B."/>
            <person name="Borodovsky M."/>
            <person name="Guigo R."/>
            <person name="Alvarado L."/>
            <person name="Berlin A."/>
            <person name="Bochicchio J."/>
            <person name="Borenstein D."/>
            <person name="Chapman S."/>
            <person name="Chen Z."/>
            <person name="Engels R."/>
            <person name="Freedman E."/>
            <person name="Gellesch M."/>
            <person name="Goldberg J."/>
            <person name="Griggs A."/>
            <person name="Gujja S."/>
            <person name="Heiman D."/>
            <person name="Hepburn T."/>
            <person name="Howarth C."/>
            <person name="Jen D."/>
            <person name="Larson L."/>
            <person name="Lewis B."/>
            <person name="Mehta T."/>
            <person name="Park D."/>
            <person name="Pearson M."/>
            <person name="Roberts A."/>
            <person name="Saif S."/>
            <person name="Shenoy N."/>
            <person name="Sisk P."/>
            <person name="Stolte C."/>
            <person name="Sykes S."/>
            <person name="Thomson T."/>
            <person name="Walk T."/>
            <person name="White J."/>
            <person name="Yandava C."/>
            <person name="Burger G."/>
            <person name="Gray M.W."/>
            <person name="Holland P.W.H."/>
            <person name="King N."/>
            <person name="Lang F.B.F."/>
            <person name="Roger A.J."/>
            <person name="Ruiz-Trillo I."/>
            <person name="Lander E."/>
            <person name="Nusbaum C."/>
        </authorList>
    </citation>
    <scope>NUCLEOTIDE SEQUENCE [LARGE SCALE GENOMIC DNA]</scope>
    <source>
        <strain evidence="2 3">DAOM BR117</strain>
    </source>
</reference>
<protein>
    <submittedName>
        <fullName evidence="2">Uncharacterized protein</fullName>
    </submittedName>
</protein>
<dbReference type="STRING" id="645134.A0A0L0H6E0"/>
<name>A0A0L0H6E0_SPIPD</name>
<gene>
    <name evidence="2" type="ORF">SPPG_07993</name>
</gene>
<dbReference type="InParanoid" id="A0A0L0H6E0"/>
<feature type="region of interest" description="Disordered" evidence="1">
    <location>
        <begin position="77"/>
        <end position="162"/>
    </location>
</feature>
<evidence type="ECO:0000313" key="3">
    <source>
        <dbReference type="Proteomes" id="UP000053201"/>
    </source>
</evidence>
<evidence type="ECO:0000256" key="1">
    <source>
        <dbReference type="SAM" id="MobiDB-lite"/>
    </source>
</evidence>
<dbReference type="EMBL" id="KQ257467">
    <property type="protein sequence ID" value="KNC96787.1"/>
    <property type="molecule type" value="Genomic_DNA"/>
</dbReference>
<keyword evidence="3" id="KW-1185">Reference proteome</keyword>
<dbReference type="GeneID" id="27691175"/>
<organism evidence="2 3">
    <name type="scientific">Spizellomyces punctatus (strain DAOM BR117)</name>
    <dbReference type="NCBI Taxonomy" id="645134"/>
    <lineage>
        <taxon>Eukaryota</taxon>
        <taxon>Fungi</taxon>
        <taxon>Fungi incertae sedis</taxon>
        <taxon>Chytridiomycota</taxon>
        <taxon>Chytridiomycota incertae sedis</taxon>
        <taxon>Chytridiomycetes</taxon>
        <taxon>Spizellomycetales</taxon>
        <taxon>Spizellomycetaceae</taxon>
        <taxon>Spizellomyces</taxon>
    </lineage>
</organism>
<evidence type="ECO:0000313" key="2">
    <source>
        <dbReference type="EMBL" id="KNC96787.1"/>
    </source>
</evidence>
<sequence>MGQFSPAQGLPAEFRYDETLQAGLPAYQNIEDFFTDQWNPLPLAENTAGLPTPPTPQYVRASSPNVSILPPYHLPSPPLPSQILHTGTNTQQHLPPSTLSTPTARPMTSQGPNSLTFSIIPQPDQRSAQHDSSTQQRRSSAKFAPARPSTPNKSTRDTSGRKKIIDHTVHCKRCKNEIATFLLHPESKNVPPLNFAVDILCVSCEGRKDSLEVDDTSMVLAGRRKRLHDDYGMDCEICKRRIGSGGFKFSEERELQAIGVGGKVRDEDGAMVEEAMDFRVEPICASCRVKYKFCTECGGGGKFRTGKYRPVELFASNRRTCLLSHVRLGGAPVTYEVYLTPTNVCESLYNESREVHMDGFYGLYATPEVIEAAITQLESYAKVEEWANKGWRSAERLLREDVEKTRGLRRYLAVVYVEKPQSRVRGATIKRIKANAKNPHSTGPGLPPPQTTPSSTSTPSASPSFESSSPSGTATTPDHDSPRIQVAYGSAEWDISTGTVLFANGYVRTTTVSTLPILRGMHERLLRQCLTDSATVQAPVPVKHVWMLARRDHLRVQSYVERMGFKPLDEYVRMNPGVDKSLFEREVHVPRDLFRCFVCSVHEFLREGERERNGGVGGCGIGGGYRGVWR</sequence>